<feature type="coiled-coil region" evidence="7">
    <location>
        <begin position="209"/>
        <end position="236"/>
    </location>
</feature>
<evidence type="ECO:0000256" key="8">
    <source>
        <dbReference type="SAM" id="Phobius"/>
    </source>
</evidence>
<feature type="transmembrane region" description="Helical" evidence="8">
    <location>
        <begin position="17"/>
        <end position="36"/>
    </location>
</feature>
<keyword evidence="11" id="KW-1185">Reference proteome</keyword>
<comment type="subcellular location">
    <subcellularLocation>
        <location evidence="1">Cell membrane</location>
        <topology evidence="1">Multi-pass membrane protein</topology>
    </subcellularLocation>
    <subcellularLocation>
        <location evidence="6">Membrane</location>
        <topology evidence="6">Multi-pass membrane protein</topology>
    </subcellularLocation>
</comment>
<gene>
    <name evidence="10" type="ordered locus">Thit_0658</name>
</gene>
<keyword evidence="2" id="KW-1003">Cell membrane</keyword>
<dbReference type="KEGG" id="tit:Thit_0658"/>
<dbReference type="Proteomes" id="UP000001552">
    <property type="component" value="Chromosome"/>
</dbReference>
<evidence type="ECO:0000256" key="2">
    <source>
        <dbReference type="ARBA" id="ARBA00022475"/>
    </source>
</evidence>
<reference evidence="10" key="1">
    <citation type="submission" date="2010-02" db="EMBL/GenBank/DDBJ databases">
        <title>Complete sequence of Thermoanaerobacter italicus Ab9.</title>
        <authorList>
            <consortium name="US DOE Joint Genome Institute"/>
            <person name="Lucas S."/>
            <person name="Copeland A."/>
            <person name="Lapidus A."/>
            <person name="Cheng J.-F."/>
            <person name="Bruce D."/>
            <person name="Goodwin L."/>
            <person name="Pitluck S."/>
            <person name="Chertkov O."/>
            <person name="Detter J.C."/>
            <person name="Han C."/>
            <person name="Tapia R."/>
            <person name="Land M."/>
            <person name="Hauser L."/>
            <person name="Kyrpides N."/>
            <person name="Mikhailova N."/>
            <person name="Hemme C.L."/>
            <person name="Woyke T."/>
        </authorList>
    </citation>
    <scope>NUCLEOTIDE SEQUENCE [LARGE SCALE GENOMIC DNA]</scope>
    <source>
        <strain evidence="10">Ab9</strain>
    </source>
</reference>
<feature type="transmembrane region" description="Helical" evidence="8">
    <location>
        <begin position="127"/>
        <end position="145"/>
    </location>
</feature>
<feature type="transmembrane region" description="Helical" evidence="8">
    <location>
        <begin position="165"/>
        <end position="188"/>
    </location>
</feature>
<name>D3T7M5_THEIA</name>
<proteinExistence type="inferred from homology"/>
<evidence type="ECO:0000256" key="5">
    <source>
        <dbReference type="ARBA" id="ARBA00023136"/>
    </source>
</evidence>
<feature type="coiled-coil region" evidence="7">
    <location>
        <begin position="347"/>
        <end position="374"/>
    </location>
</feature>
<keyword evidence="6" id="KW-0813">Transport</keyword>
<feature type="domain" description="MotA/TolQ/ExbB proton channel" evidence="9">
    <location>
        <begin position="116"/>
        <end position="193"/>
    </location>
</feature>
<dbReference type="OrthoDB" id="9782541at2"/>
<evidence type="ECO:0000256" key="3">
    <source>
        <dbReference type="ARBA" id="ARBA00022692"/>
    </source>
</evidence>
<evidence type="ECO:0000256" key="7">
    <source>
        <dbReference type="SAM" id="Coils"/>
    </source>
</evidence>
<dbReference type="GO" id="GO:0015031">
    <property type="term" value="P:protein transport"/>
    <property type="evidence" value="ECO:0007669"/>
    <property type="project" value="UniProtKB-KW"/>
</dbReference>
<evidence type="ECO:0000313" key="10">
    <source>
        <dbReference type="EMBL" id="ADD01957.1"/>
    </source>
</evidence>
<protein>
    <recommendedName>
        <fullName evidence="9">MotA/TolQ/ExbB proton channel domain-containing protein</fullName>
    </recommendedName>
</protein>
<comment type="similarity">
    <text evidence="6">Belongs to the exbB/tolQ family.</text>
</comment>
<evidence type="ECO:0000313" key="11">
    <source>
        <dbReference type="Proteomes" id="UP000001552"/>
    </source>
</evidence>
<keyword evidence="7" id="KW-0175">Coiled coil</keyword>
<evidence type="ECO:0000256" key="1">
    <source>
        <dbReference type="ARBA" id="ARBA00004651"/>
    </source>
</evidence>
<dbReference type="AlphaFoldDB" id="D3T7M5"/>
<organism evidence="10 11">
    <name type="scientific">Thermoanaerobacter italicus (strain DSM 9252 / Ab9)</name>
    <dbReference type="NCBI Taxonomy" id="580331"/>
    <lineage>
        <taxon>Bacteria</taxon>
        <taxon>Bacillati</taxon>
        <taxon>Bacillota</taxon>
        <taxon>Clostridia</taxon>
        <taxon>Thermoanaerobacterales</taxon>
        <taxon>Thermoanaerobacteraceae</taxon>
        <taxon>Thermoanaerobacter</taxon>
    </lineage>
</organism>
<dbReference type="InterPro" id="IPR002898">
    <property type="entry name" value="MotA_ExbB_proton_chnl"/>
</dbReference>
<evidence type="ECO:0000256" key="6">
    <source>
        <dbReference type="RuleBase" id="RU004057"/>
    </source>
</evidence>
<dbReference type="eggNOG" id="COG1511">
    <property type="taxonomic scope" value="Bacteria"/>
</dbReference>
<keyword evidence="5 8" id="KW-0472">Membrane</keyword>
<dbReference type="Pfam" id="PF01618">
    <property type="entry name" value="MotA_ExbB"/>
    <property type="match status" value="1"/>
</dbReference>
<evidence type="ECO:0000256" key="4">
    <source>
        <dbReference type="ARBA" id="ARBA00022989"/>
    </source>
</evidence>
<dbReference type="GO" id="GO:0005886">
    <property type="term" value="C:plasma membrane"/>
    <property type="evidence" value="ECO:0007669"/>
    <property type="project" value="UniProtKB-SubCell"/>
</dbReference>
<sequence>MLFKEITLFIIRLIPDFNDIFCFGIILLAGVVFFLAHRKPKEYIRLIELYKEKIHNTSDKDMLLRELVELTDEIIEKEKNDKYITKLLEEFKNSCYSGNIKNAVDVLDYTALVEIPGRRKIFDMMPGVFTGLGILGTFAGLVLGLSDLNFSGSTQALEEGINNLISGINLAFLTSIAGLVSSLGWSYFDRKRLHYYREKIDSFHSSYKKVFVQKEIDDYLKDIREIQEEQKTYMQKFVSDLSLELSNVLSNMLEQRIFPEFANIIHQQVTSKIVESFDNTIGEIKQSTESSKQMIERFANLAYDNQLEGVQRIVNKFIESMDLSLKGKFADLGESIGEMIKWQQMVKEGMNELIERLSNNILNLQEVNKAIENTIVNFSDYFDNVNAANNHLVENISKLESVSLNINGLIEGMSKMIKDINEQKDLLLKDKTEHIQIISRYILEINEKFSLLEKSYANISKDIDILNNSLKQSMEEFANKTHEGLKRSLSLFDEELASITSYLNSTLSEIEEAVDELPKVIIEFKKTLRNDEKEMQTIEG</sequence>
<keyword evidence="4 8" id="KW-1133">Transmembrane helix</keyword>
<evidence type="ECO:0000259" key="9">
    <source>
        <dbReference type="Pfam" id="PF01618"/>
    </source>
</evidence>
<dbReference type="EMBL" id="CP001936">
    <property type="protein sequence ID" value="ADD01957.1"/>
    <property type="molecule type" value="Genomic_DNA"/>
</dbReference>
<dbReference type="RefSeq" id="WP_012994767.1">
    <property type="nucleotide sequence ID" value="NC_013921.1"/>
</dbReference>
<keyword evidence="3 8" id="KW-0812">Transmembrane</keyword>
<dbReference type="HOGENOM" id="CLU_504246_0_0_9"/>
<keyword evidence="6" id="KW-0653">Protein transport</keyword>
<accession>D3T7M5</accession>